<protein>
    <recommendedName>
        <fullName evidence="5">tRNA pseudouridine synthase B</fullName>
        <ecNumber evidence="5">5.4.99.25</ecNumber>
    </recommendedName>
    <alternativeName>
        <fullName evidence="5">tRNA pseudouridine(55) synthase</fullName>
        <shortName evidence="5">Psi55 synthase</shortName>
    </alternativeName>
    <alternativeName>
        <fullName evidence="5">tRNA pseudouridylate synthase</fullName>
    </alternativeName>
    <alternativeName>
        <fullName evidence="5">tRNA-uridine isomerase</fullName>
    </alternativeName>
</protein>
<evidence type="ECO:0000313" key="7">
    <source>
        <dbReference type="EMBL" id="MBL6902972.1"/>
    </source>
</evidence>
<dbReference type="CDD" id="cd02573">
    <property type="entry name" value="PseudoU_synth_EcTruB"/>
    <property type="match status" value="1"/>
</dbReference>
<reference evidence="7" key="1">
    <citation type="submission" date="2020-10" db="EMBL/GenBank/DDBJ databases">
        <title>Microbiome of the Black Sea water column analyzed by genome centric metagenomics.</title>
        <authorList>
            <person name="Cabello-Yeves P.J."/>
            <person name="Callieri C."/>
            <person name="Picazo A."/>
            <person name="Mehrshad M."/>
            <person name="Haro-Moreno J.M."/>
            <person name="Roda-Garcia J."/>
            <person name="Dzembekova N."/>
            <person name="Slabakova V."/>
            <person name="Slabakova N."/>
            <person name="Moncheva S."/>
            <person name="Rodriguez-Valera F."/>
        </authorList>
    </citation>
    <scope>NUCLEOTIDE SEQUENCE</scope>
    <source>
        <strain evidence="7">BS30m-G43</strain>
    </source>
</reference>
<comment type="function">
    <text evidence="5">Responsible for synthesis of pseudouridine from uracil-55 in the psi GC loop of transfer RNAs.</text>
</comment>
<comment type="similarity">
    <text evidence="2 5">Belongs to the pseudouridine synthase TruB family. Type 1 subfamily.</text>
</comment>
<feature type="domain" description="Pseudouridine synthase II N-terminal" evidence="6">
    <location>
        <begin position="23"/>
        <end position="170"/>
    </location>
</feature>
<dbReference type="AlphaFoldDB" id="A0A937J6P1"/>
<dbReference type="Pfam" id="PF01509">
    <property type="entry name" value="TruB_N"/>
    <property type="match status" value="1"/>
</dbReference>
<keyword evidence="3 5" id="KW-0819">tRNA processing</keyword>
<dbReference type="GO" id="GO:0031119">
    <property type="term" value="P:tRNA pseudouridine synthesis"/>
    <property type="evidence" value="ECO:0007669"/>
    <property type="project" value="UniProtKB-UniRule"/>
</dbReference>
<evidence type="ECO:0000256" key="1">
    <source>
        <dbReference type="ARBA" id="ARBA00000385"/>
    </source>
</evidence>
<dbReference type="EMBL" id="JADHSG010000002">
    <property type="protein sequence ID" value="MBL6902972.1"/>
    <property type="molecule type" value="Genomic_DNA"/>
</dbReference>
<dbReference type="HAMAP" id="MF_01080">
    <property type="entry name" value="TruB_bact"/>
    <property type="match status" value="1"/>
</dbReference>
<keyword evidence="4 5" id="KW-0413">Isomerase</keyword>
<gene>
    <name evidence="5 7" type="primary">truB</name>
    <name evidence="7" type="ORF">ISR29_02095</name>
</gene>
<evidence type="ECO:0000313" key="8">
    <source>
        <dbReference type="Proteomes" id="UP000705230"/>
    </source>
</evidence>
<dbReference type="PANTHER" id="PTHR13767:SF2">
    <property type="entry name" value="PSEUDOURIDYLATE SYNTHASE TRUB1"/>
    <property type="match status" value="1"/>
</dbReference>
<dbReference type="SUPFAM" id="SSF55120">
    <property type="entry name" value="Pseudouridine synthase"/>
    <property type="match status" value="1"/>
</dbReference>
<dbReference type="EC" id="5.4.99.25" evidence="5"/>
<name>A0A937J6P1_9GAMM</name>
<evidence type="ECO:0000256" key="2">
    <source>
        <dbReference type="ARBA" id="ARBA00005642"/>
    </source>
</evidence>
<proteinExistence type="inferred from homology"/>
<dbReference type="Proteomes" id="UP000705230">
    <property type="component" value="Unassembled WGS sequence"/>
</dbReference>
<dbReference type="InterPro" id="IPR014780">
    <property type="entry name" value="tRNA_psdUridine_synth_TruB"/>
</dbReference>
<dbReference type="PANTHER" id="PTHR13767">
    <property type="entry name" value="TRNA-PSEUDOURIDINE SYNTHASE"/>
    <property type="match status" value="1"/>
</dbReference>
<comment type="catalytic activity">
    <reaction evidence="1 5">
        <text>uridine(55) in tRNA = pseudouridine(55) in tRNA</text>
        <dbReference type="Rhea" id="RHEA:42532"/>
        <dbReference type="Rhea" id="RHEA-COMP:10101"/>
        <dbReference type="Rhea" id="RHEA-COMP:10102"/>
        <dbReference type="ChEBI" id="CHEBI:65314"/>
        <dbReference type="ChEBI" id="CHEBI:65315"/>
        <dbReference type="EC" id="5.4.99.25"/>
    </reaction>
</comment>
<dbReference type="Gene3D" id="3.30.2350.10">
    <property type="entry name" value="Pseudouridine synthase"/>
    <property type="match status" value="1"/>
</dbReference>
<dbReference type="InterPro" id="IPR020103">
    <property type="entry name" value="PsdUridine_synth_cat_dom_sf"/>
</dbReference>
<comment type="caution">
    <text evidence="7">The sequence shown here is derived from an EMBL/GenBank/DDBJ whole genome shotgun (WGS) entry which is preliminary data.</text>
</comment>
<accession>A0A937J6P1</accession>
<evidence type="ECO:0000256" key="5">
    <source>
        <dbReference type="HAMAP-Rule" id="MF_01080"/>
    </source>
</evidence>
<evidence type="ECO:0000256" key="4">
    <source>
        <dbReference type="ARBA" id="ARBA00023235"/>
    </source>
</evidence>
<dbReference type="GO" id="GO:0160148">
    <property type="term" value="F:tRNA pseudouridine(55) synthase activity"/>
    <property type="evidence" value="ECO:0007669"/>
    <property type="project" value="UniProtKB-EC"/>
</dbReference>
<dbReference type="InterPro" id="IPR002501">
    <property type="entry name" value="PsdUridine_synth_N"/>
</dbReference>
<dbReference type="NCBIfam" id="TIGR00431">
    <property type="entry name" value="TruB"/>
    <property type="match status" value="1"/>
</dbReference>
<dbReference type="GO" id="GO:0003723">
    <property type="term" value="F:RNA binding"/>
    <property type="evidence" value="ECO:0007669"/>
    <property type="project" value="InterPro"/>
</dbReference>
<organism evidence="7 8">
    <name type="scientific">SAR86 cluster bacterium</name>
    <dbReference type="NCBI Taxonomy" id="2030880"/>
    <lineage>
        <taxon>Bacteria</taxon>
        <taxon>Pseudomonadati</taxon>
        <taxon>Pseudomonadota</taxon>
        <taxon>Gammaproteobacteria</taxon>
        <taxon>SAR86 cluster</taxon>
    </lineage>
</organism>
<dbReference type="GO" id="GO:1990481">
    <property type="term" value="P:mRNA pseudouridine synthesis"/>
    <property type="evidence" value="ECO:0007669"/>
    <property type="project" value="TreeGrafter"/>
</dbReference>
<evidence type="ECO:0000256" key="3">
    <source>
        <dbReference type="ARBA" id="ARBA00022694"/>
    </source>
</evidence>
<sequence>MDGFLLIRKAKGISSNGVVQEVKKRFNFKKVGHLGTLDPMATGLLIVAVNKATKFSSYFLNEIKAYSAEVTLGGTSDTDDAEGNIVNITKDLPDSKKVTLSLNSFLGESFQKAPFYSALKHKGKPLYKYAREGKLIEKPPRKIKITDISNIYYQEPLLEFDITCSKGTYIRSIARDIGNLLDCGGYLSKLKRTQQGCFKIKNSNLINDLSVDHIISIESAFPQFNSIKLNESEERIYKNGGIVNSIKGNEEISKIYSFSDKFMGLGEINDSGLKLKQLV</sequence>
<evidence type="ECO:0000259" key="6">
    <source>
        <dbReference type="Pfam" id="PF01509"/>
    </source>
</evidence>
<feature type="active site" description="Nucleophile" evidence="5">
    <location>
        <position position="38"/>
    </location>
</feature>